<sequence>MTKLEGPAGSGKIAVRIRLQSTLGGERIVRDMTGEWFPKGDHYYIRYEEPEEAEMGHTVTTLQVKADEIRIVRFGDVRFEQTIAAGRRHIGYMQTPHGRMEIETRTHGLSVERAEGLALPVTLRWAYNLTVMGEAAGDYAIELTASPTHG</sequence>
<dbReference type="Proteomes" id="UP000450917">
    <property type="component" value="Unassembled WGS sequence"/>
</dbReference>
<keyword evidence="2" id="KW-1185">Reference proteome</keyword>
<reference evidence="1 2" key="1">
    <citation type="submission" date="2019-11" db="EMBL/GenBank/DDBJ databases">
        <title>Draft genome sequences of five Paenibacillus species of dairy origin.</title>
        <authorList>
            <person name="Olajide A.M."/>
            <person name="Chen S."/>
            <person name="Lapointe G."/>
        </authorList>
    </citation>
    <scope>NUCLEOTIDE SEQUENCE [LARGE SCALE GENOMIC DNA]</scope>
    <source>
        <strain evidence="1 2">2CS3</strain>
    </source>
</reference>
<dbReference type="RefSeq" id="WP_054798086.1">
    <property type="nucleotide sequence ID" value="NZ_JARTHJ010000259.1"/>
</dbReference>
<comment type="caution">
    <text evidence="1">The sequence shown here is derived from an EMBL/GenBank/DDBJ whole genome shotgun (WGS) entry which is preliminary data.</text>
</comment>
<accession>A0A7X2ZF67</accession>
<dbReference type="Pfam" id="PF09148">
    <property type="entry name" value="DUF1934"/>
    <property type="match status" value="1"/>
</dbReference>
<dbReference type="Gene3D" id="2.40.128.20">
    <property type="match status" value="1"/>
</dbReference>
<organism evidence="1 2">
    <name type="scientific">Paenibacillus validus</name>
    <dbReference type="NCBI Taxonomy" id="44253"/>
    <lineage>
        <taxon>Bacteria</taxon>
        <taxon>Bacillati</taxon>
        <taxon>Bacillota</taxon>
        <taxon>Bacilli</taxon>
        <taxon>Bacillales</taxon>
        <taxon>Paenibacillaceae</taxon>
        <taxon>Paenibacillus</taxon>
    </lineage>
</organism>
<evidence type="ECO:0000313" key="2">
    <source>
        <dbReference type="Proteomes" id="UP000450917"/>
    </source>
</evidence>
<dbReference type="InterPro" id="IPR015231">
    <property type="entry name" value="DUF1934"/>
</dbReference>
<gene>
    <name evidence="1" type="ORF">GNP93_24720</name>
</gene>
<dbReference type="EMBL" id="WNZX01000033">
    <property type="protein sequence ID" value="MUG73815.1"/>
    <property type="molecule type" value="Genomic_DNA"/>
</dbReference>
<dbReference type="AlphaFoldDB" id="A0A7X2ZF67"/>
<dbReference type="InterPro" id="IPR012674">
    <property type="entry name" value="Calycin"/>
</dbReference>
<name>A0A7X2ZF67_9BACL</name>
<dbReference type="SUPFAM" id="SSF50814">
    <property type="entry name" value="Lipocalins"/>
    <property type="match status" value="1"/>
</dbReference>
<evidence type="ECO:0000313" key="1">
    <source>
        <dbReference type="EMBL" id="MUG73815.1"/>
    </source>
</evidence>
<protein>
    <submittedName>
        <fullName evidence="1">DUF1934 family protein</fullName>
    </submittedName>
</protein>
<proteinExistence type="predicted"/>